<dbReference type="EMBL" id="LN877949">
    <property type="protein sequence ID" value="CUV04998.1"/>
    <property type="molecule type" value="Genomic_DNA"/>
</dbReference>
<evidence type="ECO:0000256" key="1">
    <source>
        <dbReference type="SAM" id="MobiDB-lite"/>
    </source>
</evidence>
<feature type="compositionally biased region" description="Basic and acidic residues" evidence="1">
    <location>
        <begin position="1"/>
        <end position="11"/>
    </location>
</feature>
<protein>
    <submittedName>
        <fullName evidence="2">Uncharacterized protein</fullName>
    </submittedName>
</protein>
<reference evidence="2" key="2">
    <citation type="submission" date="2015-08" db="EMBL/GenBank/DDBJ databases">
        <authorList>
            <person name="Babu N.S."/>
            <person name="Beckwith C.J."/>
            <person name="Beseler K.G."/>
            <person name="Brison A."/>
            <person name="Carone J.V."/>
            <person name="Caskin T.P."/>
            <person name="Diamond M."/>
            <person name="Durham M.E."/>
            <person name="Foxe J.M."/>
            <person name="Go M."/>
            <person name="Henderson B.A."/>
            <person name="Jones I.B."/>
            <person name="McGettigan J.A."/>
            <person name="Micheletti S.J."/>
            <person name="Nasrallah M.E."/>
            <person name="Ortiz D."/>
            <person name="Piller C.R."/>
            <person name="Privatt S.R."/>
            <person name="Schneider S.L."/>
            <person name="Sharp S."/>
            <person name="Smith T.C."/>
            <person name="Stanton J.D."/>
            <person name="Ullery H.E."/>
            <person name="Wilson R.J."/>
            <person name="Serrano M.G."/>
            <person name="Buck G."/>
            <person name="Lee V."/>
            <person name="Wang Y."/>
            <person name="Carvalho R."/>
            <person name="Voegtly L."/>
            <person name="Shi R."/>
            <person name="Duckworth R."/>
            <person name="Johnson A."/>
            <person name="Loviza R."/>
            <person name="Walstead R."/>
            <person name="Shah Z."/>
            <person name="Kiflezghi M."/>
            <person name="Wade K."/>
            <person name="Ball S.L."/>
            <person name="Bradley K.W."/>
            <person name="Asai D.J."/>
            <person name="Bowman C.A."/>
            <person name="Russell D.A."/>
            <person name="Pope W.H."/>
            <person name="Jacobs-Sera D."/>
            <person name="Hendrix R.W."/>
            <person name="Hatfull G.F."/>
        </authorList>
    </citation>
    <scope>NUCLEOTIDE SEQUENCE [LARGE SCALE GENOMIC DNA]</scope>
</reference>
<evidence type="ECO:0000313" key="3">
    <source>
        <dbReference type="EMBL" id="PPS92833.1"/>
    </source>
</evidence>
<dbReference type="VEuPathDB" id="CryptoDB:CHUDEA3_new_05"/>
<dbReference type="VEuPathDB" id="CryptoDB:GY17_00002661"/>
<evidence type="ECO:0000313" key="2">
    <source>
        <dbReference type="EMBL" id="CUV04998.1"/>
    </source>
</evidence>
<dbReference type="OrthoDB" id="339724at2759"/>
<reference evidence="3 4" key="3">
    <citation type="submission" date="2017-10" db="EMBL/GenBank/DDBJ databases">
        <title>Consistent, comparative and evidence-based genome annotation and re-annotation for the closely-related species, Cryptosporidium parvum, C. hominis and C. tyzzeri.</title>
        <authorList>
            <person name="Baptista R.P."/>
            <person name="Li Y."/>
            <person name="Sateriale A."/>
            <person name="Striepen B."/>
            <person name="Kissinger J.C."/>
        </authorList>
    </citation>
    <scope>NUCLEOTIDE SEQUENCE [LARGE SCALE GENOMIC DNA]</scope>
    <source>
        <strain evidence="3">30976</strain>
    </source>
</reference>
<organism evidence="2">
    <name type="scientific">Cryptosporidium hominis</name>
    <dbReference type="NCBI Taxonomy" id="237895"/>
    <lineage>
        <taxon>Eukaryota</taxon>
        <taxon>Sar</taxon>
        <taxon>Alveolata</taxon>
        <taxon>Apicomplexa</taxon>
        <taxon>Conoidasida</taxon>
        <taxon>Coccidia</taxon>
        <taxon>Eucoccidiorida</taxon>
        <taxon>Eimeriorina</taxon>
        <taxon>Cryptosporidiidae</taxon>
        <taxon>Cryptosporidium</taxon>
    </lineage>
</organism>
<dbReference type="VEuPathDB" id="CryptoDB:ChTU502y2012_414g0385"/>
<gene>
    <name evidence="2" type="ORF">CHUDEA3_new_05</name>
    <name evidence="3" type="ORF">GY17_00002661</name>
</gene>
<evidence type="ECO:0000313" key="4">
    <source>
        <dbReference type="Proteomes" id="UP001429100"/>
    </source>
</evidence>
<dbReference type="CDD" id="cd14279">
    <property type="entry name" value="CUE"/>
    <property type="match status" value="1"/>
</dbReference>
<feature type="compositionally biased region" description="Polar residues" evidence="1">
    <location>
        <begin position="12"/>
        <end position="25"/>
    </location>
</feature>
<accession>A0A0S4TE17</accession>
<dbReference type="AlphaFoldDB" id="A0A0S4TE17"/>
<sequence length="108" mass="12020">MVDNTRGEKDLTSLNTNNNEGLDGSSNFNFDIQSSLLATKKALDEDMKNLSIVNVDAGNIQKLSQLFDLSLTQAENILKANNNSVEKSIDDLLLNFSAFQNSRLDYQF</sequence>
<proteinExistence type="predicted"/>
<name>A0A0S4TE17_CRYHO</name>
<reference evidence="3 4" key="1">
    <citation type="submission" date="2014-11" db="EMBL/GenBank/DDBJ databases">
        <title>Comparative genomic analysis of Cryptosporidium hominis reveals occurrence of genetic recombination in virulent subtypes.</title>
        <authorList>
            <person name="Guo Y."/>
            <person name="Tang K."/>
            <person name="Frace M."/>
            <person name="Li N."/>
            <person name="Roellig D.M."/>
            <person name="Sammons S."/>
            <person name="Knipe K."/>
            <person name="Rowe L."/>
            <person name="Feng Y."/>
            <person name="Xiao L."/>
        </authorList>
    </citation>
    <scope>NUCLEOTIDE SEQUENCE [LARGE SCALE GENOMIC DNA]</scope>
    <source>
        <strain evidence="3">30976</strain>
    </source>
</reference>
<dbReference type="EMBL" id="JTAI01000028">
    <property type="protein sequence ID" value="PPS92833.1"/>
    <property type="molecule type" value="Genomic_DNA"/>
</dbReference>
<feature type="region of interest" description="Disordered" evidence="1">
    <location>
        <begin position="1"/>
        <end position="25"/>
    </location>
</feature>
<dbReference type="Proteomes" id="UP001429100">
    <property type="component" value="Unassembled WGS sequence"/>
</dbReference>
<dbReference type="Proteomes" id="UP000199752">
    <property type="component" value="Chromosome 3"/>
</dbReference>
<keyword evidence="4" id="KW-1185">Reference proteome</keyword>